<gene>
    <name evidence="1" type="ORF">PMAYCL1PPCAC_23315</name>
</gene>
<sequence length="168" mass="18798">SLDPWRGRLPLAIYSYQRSKTILREHRQDTRGDRGARLRNESCSRRRKGEWVTVGGMEGATSFLRIGSIRSMGTFIVLSLLGSVSSPTGGQHQTAHLLSIRLLVHISTHHLDSSHHFCRVHASECRHIRVHCSIGSQLVGVLHNILVRPLECESLSGHSICLALLHFL</sequence>
<comment type="caution">
    <text evidence="1">The sequence shown here is derived from an EMBL/GenBank/DDBJ whole genome shotgun (WGS) entry which is preliminary data.</text>
</comment>
<accession>A0AAN5CZ54</accession>
<evidence type="ECO:0000313" key="2">
    <source>
        <dbReference type="Proteomes" id="UP001328107"/>
    </source>
</evidence>
<feature type="non-terminal residue" evidence="1">
    <location>
        <position position="1"/>
    </location>
</feature>
<dbReference type="AlphaFoldDB" id="A0AAN5CZ54"/>
<evidence type="ECO:0000313" key="1">
    <source>
        <dbReference type="EMBL" id="GMR53120.1"/>
    </source>
</evidence>
<dbReference type="EMBL" id="BTRK01000005">
    <property type="protein sequence ID" value="GMR53120.1"/>
    <property type="molecule type" value="Genomic_DNA"/>
</dbReference>
<protein>
    <submittedName>
        <fullName evidence="1">Uncharacterized protein</fullName>
    </submittedName>
</protein>
<reference evidence="2" key="1">
    <citation type="submission" date="2022-10" db="EMBL/GenBank/DDBJ databases">
        <title>Genome assembly of Pristionchus species.</title>
        <authorList>
            <person name="Yoshida K."/>
            <person name="Sommer R.J."/>
        </authorList>
    </citation>
    <scope>NUCLEOTIDE SEQUENCE [LARGE SCALE GENOMIC DNA]</scope>
    <source>
        <strain evidence="2">RS5460</strain>
    </source>
</reference>
<keyword evidence="2" id="KW-1185">Reference proteome</keyword>
<dbReference type="Proteomes" id="UP001328107">
    <property type="component" value="Unassembled WGS sequence"/>
</dbReference>
<organism evidence="1 2">
    <name type="scientific">Pristionchus mayeri</name>
    <dbReference type="NCBI Taxonomy" id="1317129"/>
    <lineage>
        <taxon>Eukaryota</taxon>
        <taxon>Metazoa</taxon>
        <taxon>Ecdysozoa</taxon>
        <taxon>Nematoda</taxon>
        <taxon>Chromadorea</taxon>
        <taxon>Rhabditida</taxon>
        <taxon>Rhabditina</taxon>
        <taxon>Diplogasteromorpha</taxon>
        <taxon>Diplogasteroidea</taxon>
        <taxon>Neodiplogasteridae</taxon>
        <taxon>Pristionchus</taxon>
    </lineage>
</organism>
<name>A0AAN5CZ54_9BILA</name>
<proteinExistence type="predicted"/>